<name>A0A830F332_9EURY</name>
<accession>A0A830F332</accession>
<sequence>MEPLGQQLAEMVNVFASVAGAGIAQAVLVLVSTLLLLGIGVVSIYVVIGVLGDFVGSGDTGYVDGQPR</sequence>
<organism evidence="2 3">
    <name type="scientific">Halarchaeum grantii</name>
    <dbReference type="NCBI Taxonomy" id="1193105"/>
    <lineage>
        <taxon>Archaea</taxon>
        <taxon>Methanobacteriati</taxon>
        <taxon>Methanobacteriota</taxon>
        <taxon>Stenosarchaea group</taxon>
        <taxon>Halobacteria</taxon>
        <taxon>Halobacteriales</taxon>
        <taxon>Halobacteriaceae</taxon>
    </lineage>
</organism>
<gene>
    <name evidence="2" type="ORF">GCM10009037_17870</name>
</gene>
<dbReference type="Proteomes" id="UP000628840">
    <property type="component" value="Unassembled WGS sequence"/>
</dbReference>
<keyword evidence="1" id="KW-0472">Membrane</keyword>
<dbReference type="EMBL" id="BMPF01000002">
    <property type="protein sequence ID" value="GGL34699.1"/>
    <property type="molecule type" value="Genomic_DNA"/>
</dbReference>
<evidence type="ECO:0000313" key="3">
    <source>
        <dbReference type="Proteomes" id="UP000628840"/>
    </source>
</evidence>
<keyword evidence="1" id="KW-0812">Transmembrane</keyword>
<comment type="caution">
    <text evidence="2">The sequence shown here is derived from an EMBL/GenBank/DDBJ whole genome shotgun (WGS) entry which is preliminary data.</text>
</comment>
<keyword evidence="3" id="KW-1185">Reference proteome</keyword>
<evidence type="ECO:0000256" key="1">
    <source>
        <dbReference type="SAM" id="Phobius"/>
    </source>
</evidence>
<feature type="transmembrane region" description="Helical" evidence="1">
    <location>
        <begin position="23"/>
        <end position="48"/>
    </location>
</feature>
<evidence type="ECO:0000313" key="2">
    <source>
        <dbReference type="EMBL" id="GGL34699.1"/>
    </source>
</evidence>
<reference evidence="2 3" key="1">
    <citation type="journal article" date="2019" name="Int. J. Syst. Evol. Microbiol.">
        <title>The Global Catalogue of Microorganisms (GCM) 10K type strain sequencing project: providing services to taxonomists for standard genome sequencing and annotation.</title>
        <authorList>
            <consortium name="The Broad Institute Genomics Platform"/>
            <consortium name="The Broad Institute Genome Sequencing Center for Infectious Disease"/>
            <person name="Wu L."/>
            <person name="Ma J."/>
        </authorList>
    </citation>
    <scope>NUCLEOTIDE SEQUENCE [LARGE SCALE GENOMIC DNA]</scope>
    <source>
        <strain evidence="2 3">JCM 19585</strain>
    </source>
</reference>
<keyword evidence="1" id="KW-1133">Transmembrane helix</keyword>
<proteinExistence type="predicted"/>
<dbReference type="AlphaFoldDB" id="A0A830F332"/>
<dbReference type="RefSeq" id="WP_188882902.1">
    <property type="nucleotide sequence ID" value="NZ_BMPF01000002.1"/>
</dbReference>
<protein>
    <submittedName>
        <fullName evidence="2">Uncharacterized protein</fullName>
    </submittedName>
</protein>